<dbReference type="AlphaFoldDB" id="A0A0N5ALL2"/>
<keyword evidence="1" id="KW-1185">Reference proteome</keyword>
<reference evidence="2" key="1">
    <citation type="submission" date="2017-02" db="UniProtKB">
        <authorList>
            <consortium name="WormBaseParasite"/>
        </authorList>
    </citation>
    <scope>IDENTIFICATION</scope>
</reference>
<accession>A0A0N5ALL2</accession>
<protein>
    <submittedName>
        <fullName evidence="2">ANK_REP_REGION domain-containing protein</fullName>
    </submittedName>
</protein>
<dbReference type="InterPro" id="IPR002110">
    <property type="entry name" value="Ankyrin_rpt"/>
</dbReference>
<dbReference type="Pfam" id="PF12796">
    <property type="entry name" value="Ank_2"/>
    <property type="match status" value="1"/>
</dbReference>
<proteinExistence type="predicted"/>
<name>A0A0N5ALL2_9BILA</name>
<sequence length="177" mass="20230">MECERWLQARINDLRRRNTFDQSISINSLPEKLQKNFTAFNCNELNSRGESLILSVVKYEPDKVNQIRYISMLVRSGCDPSLPDPRQLRTPLMVACIENNKAVALHLISLKSNLVICDRLGNNALMYATMYCQAIVVKRLMIQLAALWAFEAYTQKNCSGLTAESIARKNDRILFAK</sequence>
<organism evidence="1 2">
    <name type="scientific">Syphacia muris</name>
    <dbReference type="NCBI Taxonomy" id="451379"/>
    <lineage>
        <taxon>Eukaryota</taxon>
        <taxon>Metazoa</taxon>
        <taxon>Ecdysozoa</taxon>
        <taxon>Nematoda</taxon>
        <taxon>Chromadorea</taxon>
        <taxon>Rhabditida</taxon>
        <taxon>Spirurina</taxon>
        <taxon>Oxyuridomorpha</taxon>
        <taxon>Oxyuroidea</taxon>
        <taxon>Oxyuridae</taxon>
        <taxon>Syphacia</taxon>
    </lineage>
</organism>
<evidence type="ECO:0000313" key="1">
    <source>
        <dbReference type="Proteomes" id="UP000046393"/>
    </source>
</evidence>
<dbReference type="Gene3D" id="1.25.40.20">
    <property type="entry name" value="Ankyrin repeat-containing domain"/>
    <property type="match status" value="1"/>
</dbReference>
<dbReference type="WBParaSite" id="SMUV_0000543401-mRNA-1">
    <property type="protein sequence ID" value="SMUV_0000543401-mRNA-1"/>
    <property type="gene ID" value="SMUV_0000543401"/>
</dbReference>
<dbReference type="SUPFAM" id="SSF48403">
    <property type="entry name" value="Ankyrin repeat"/>
    <property type="match status" value="1"/>
</dbReference>
<dbReference type="STRING" id="451379.A0A0N5ALL2"/>
<dbReference type="InterPro" id="IPR036770">
    <property type="entry name" value="Ankyrin_rpt-contain_sf"/>
</dbReference>
<dbReference type="Proteomes" id="UP000046393">
    <property type="component" value="Unplaced"/>
</dbReference>
<evidence type="ECO:0000313" key="2">
    <source>
        <dbReference type="WBParaSite" id="SMUV_0000543401-mRNA-1"/>
    </source>
</evidence>